<keyword evidence="1" id="KW-0732">Signal</keyword>
<evidence type="ECO:0000313" key="3">
    <source>
        <dbReference type="Proteomes" id="UP000474777"/>
    </source>
</evidence>
<feature type="signal peptide" evidence="1">
    <location>
        <begin position="1"/>
        <end position="23"/>
    </location>
</feature>
<accession>A0A6B3M020</accession>
<keyword evidence="3" id="KW-1185">Reference proteome</keyword>
<sequence length="202" mass="22913">MRNYILKSIALTIAILFSENLNAQTQPADTTKQKRWYIPDAATLQFAGNMGMFAIGPGYDFAKERLSADLLYGFVPKFDSDEAEHLLTLKGTYKPWKIQRRRDITVIPFQVGLGLSYYFDDKYPLKWGDEYPKNYYWWSPKVRVLGFAGASVTKGVQSSLIDKIGLYGELGTYDLVATAWFNDESIKFGDIVNISLGARVSF</sequence>
<comment type="caution">
    <text evidence="2">The sequence shown here is derived from an EMBL/GenBank/DDBJ whole genome shotgun (WGS) entry which is preliminary data.</text>
</comment>
<dbReference type="AlphaFoldDB" id="A0A6B3M020"/>
<reference evidence="2 3" key="1">
    <citation type="submission" date="2020-02" db="EMBL/GenBank/DDBJ databases">
        <authorList>
            <person name="Kim M.K."/>
        </authorList>
    </citation>
    <scope>NUCLEOTIDE SEQUENCE [LARGE SCALE GENOMIC DNA]</scope>
    <source>
        <strain evidence="2 3">BT327</strain>
    </source>
</reference>
<dbReference type="RefSeq" id="WP_163916255.1">
    <property type="nucleotide sequence ID" value="NZ_JAAGWD010000008.1"/>
</dbReference>
<proteinExistence type="predicted"/>
<dbReference type="Proteomes" id="UP000474777">
    <property type="component" value="Unassembled WGS sequence"/>
</dbReference>
<feature type="chain" id="PRO_5025584237" description="Outer membrane protein beta-barrel domain-containing protein" evidence="1">
    <location>
        <begin position="24"/>
        <end position="202"/>
    </location>
</feature>
<evidence type="ECO:0000256" key="1">
    <source>
        <dbReference type="SAM" id="SignalP"/>
    </source>
</evidence>
<gene>
    <name evidence="2" type="ORF">GXP69_16235</name>
</gene>
<evidence type="ECO:0000313" key="2">
    <source>
        <dbReference type="EMBL" id="NEM99250.1"/>
    </source>
</evidence>
<name>A0A6B3M020_9BACT</name>
<dbReference type="EMBL" id="JAAGWD010000008">
    <property type="protein sequence ID" value="NEM99250.1"/>
    <property type="molecule type" value="Genomic_DNA"/>
</dbReference>
<evidence type="ECO:0008006" key="4">
    <source>
        <dbReference type="Google" id="ProtNLM"/>
    </source>
</evidence>
<protein>
    <recommendedName>
        <fullName evidence="4">Outer membrane protein beta-barrel domain-containing protein</fullName>
    </recommendedName>
</protein>
<organism evidence="2 3">
    <name type="scientific">Pontibacter burrus</name>
    <dbReference type="NCBI Taxonomy" id="2704466"/>
    <lineage>
        <taxon>Bacteria</taxon>
        <taxon>Pseudomonadati</taxon>
        <taxon>Bacteroidota</taxon>
        <taxon>Cytophagia</taxon>
        <taxon>Cytophagales</taxon>
        <taxon>Hymenobacteraceae</taxon>
        <taxon>Pontibacter</taxon>
    </lineage>
</organism>